<evidence type="ECO:0000313" key="3">
    <source>
        <dbReference type="Proteomes" id="UP000054248"/>
    </source>
</evidence>
<accession>A0A0C3KQ16</accession>
<feature type="compositionally biased region" description="Polar residues" evidence="1">
    <location>
        <begin position="84"/>
        <end position="96"/>
    </location>
</feature>
<reference evidence="2 3" key="1">
    <citation type="submission" date="2014-04" db="EMBL/GenBank/DDBJ databases">
        <authorList>
            <consortium name="DOE Joint Genome Institute"/>
            <person name="Kuo A."/>
            <person name="Girlanda M."/>
            <person name="Perotto S."/>
            <person name="Kohler A."/>
            <person name="Nagy L.G."/>
            <person name="Floudas D."/>
            <person name="Copeland A."/>
            <person name="Barry K.W."/>
            <person name="Cichocki N."/>
            <person name="Veneault-Fourrey C."/>
            <person name="LaButti K."/>
            <person name="Lindquist E.A."/>
            <person name="Lipzen A."/>
            <person name="Lundell T."/>
            <person name="Morin E."/>
            <person name="Murat C."/>
            <person name="Sun H."/>
            <person name="Tunlid A."/>
            <person name="Henrissat B."/>
            <person name="Grigoriev I.V."/>
            <person name="Hibbett D.S."/>
            <person name="Martin F."/>
            <person name="Nordberg H.P."/>
            <person name="Cantor M.N."/>
            <person name="Hua S.X."/>
        </authorList>
    </citation>
    <scope>NUCLEOTIDE SEQUENCE [LARGE SCALE GENOMIC DNA]</scope>
    <source>
        <strain evidence="2 3">MUT 4182</strain>
    </source>
</reference>
<gene>
    <name evidence="2" type="ORF">M407DRAFT_27069</name>
</gene>
<keyword evidence="3" id="KW-1185">Reference proteome</keyword>
<feature type="compositionally biased region" description="Basic and acidic residues" evidence="1">
    <location>
        <begin position="107"/>
        <end position="116"/>
    </location>
</feature>
<organism evidence="2 3">
    <name type="scientific">Tulasnella calospora MUT 4182</name>
    <dbReference type="NCBI Taxonomy" id="1051891"/>
    <lineage>
        <taxon>Eukaryota</taxon>
        <taxon>Fungi</taxon>
        <taxon>Dikarya</taxon>
        <taxon>Basidiomycota</taxon>
        <taxon>Agaricomycotina</taxon>
        <taxon>Agaricomycetes</taxon>
        <taxon>Cantharellales</taxon>
        <taxon>Tulasnellaceae</taxon>
        <taxon>Tulasnella</taxon>
    </lineage>
</organism>
<dbReference type="AlphaFoldDB" id="A0A0C3KQ16"/>
<feature type="compositionally biased region" description="Low complexity" evidence="1">
    <location>
        <begin position="127"/>
        <end position="139"/>
    </location>
</feature>
<protein>
    <submittedName>
        <fullName evidence="2">Uncharacterized protein</fullName>
    </submittedName>
</protein>
<dbReference type="EMBL" id="KN823084">
    <property type="protein sequence ID" value="KIO23463.1"/>
    <property type="molecule type" value="Genomic_DNA"/>
</dbReference>
<sequence length="521" mass="57792">MFPEKENVIDNPTPKHELGGMHKTMGLSSFVPTTDTSAFQARSVPPKPEDNVPNTEVSVLKGPKSSEGGLATTQTERSMHPTAHNPNPSASAQTHTHMGERPVTPNEHGKRPHDAQDGMDEDPPTDPTATPTPARTFPRGSFPVPETPATSQPNGGRFGALSTQEGASRPKIPRTESTARSRAASVAPNEHEDRDTEVPDVFEAPLSPEEAKKKAIEAFRARKRAADQEPDEGLISFPRYSHPRSIHTNHFWGPYLQNTDMVETFAVAAEEGATFIWFQPYKTTQITKPEEDLLRWGLRTTETRGLVKGFKLSEYQMPTVPRNAKAILMIAMTKEAAQRILENKVVTYRSPDKSGTFWAQLDGTWGTHIIVDIHGGGNDFEKDVLPHFWRTLGTVVQKPKGKQEKPSCVELSDLAYHRVLWSDKTHKGSKAVVWRVRFRYTSAANEDGWALPRTIGRSNRGHIAVVKPPFCSHCVSLSHAQGCCNWWKESLIAGSKTKPQSYVEVEWKKIPSVNPKSLAGK</sequence>
<name>A0A0C3KQ16_9AGAM</name>
<feature type="region of interest" description="Disordered" evidence="1">
    <location>
        <begin position="1"/>
        <end position="197"/>
    </location>
</feature>
<dbReference type="HOGENOM" id="CLU_050103_0_0_1"/>
<evidence type="ECO:0000256" key="1">
    <source>
        <dbReference type="SAM" id="MobiDB-lite"/>
    </source>
</evidence>
<evidence type="ECO:0000313" key="2">
    <source>
        <dbReference type="EMBL" id="KIO23463.1"/>
    </source>
</evidence>
<reference evidence="3" key="2">
    <citation type="submission" date="2015-01" db="EMBL/GenBank/DDBJ databases">
        <title>Evolutionary Origins and Diversification of the Mycorrhizal Mutualists.</title>
        <authorList>
            <consortium name="DOE Joint Genome Institute"/>
            <consortium name="Mycorrhizal Genomics Consortium"/>
            <person name="Kohler A."/>
            <person name="Kuo A."/>
            <person name="Nagy L.G."/>
            <person name="Floudas D."/>
            <person name="Copeland A."/>
            <person name="Barry K.W."/>
            <person name="Cichocki N."/>
            <person name="Veneault-Fourrey C."/>
            <person name="LaButti K."/>
            <person name="Lindquist E.A."/>
            <person name="Lipzen A."/>
            <person name="Lundell T."/>
            <person name="Morin E."/>
            <person name="Murat C."/>
            <person name="Riley R."/>
            <person name="Ohm R."/>
            <person name="Sun H."/>
            <person name="Tunlid A."/>
            <person name="Henrissat B."/>
            <person name="Grigoriev I.V."/>
            <person name="Hibbett D.S."/>
            <person name="Martin F."/>
        </authorList>
    </citation>
    <scope>NUCLEOTIDE SEQUENCE [LARGE SCALE GENOMIC DNA]</scope>
    <source>
        <strain evidence="3">MUT 4182</strain>
    </source>
</reference>
<dbReference type="OrthoDB" id="3257865at2759"/>
<proteinExistence type="predicted"/>
<feature type="compositionally biased region" description="Polar residues" evidence="1">
    <location>
        <begin position="26"/>
        <end position="40"/>
    </location>
</feature>
<feature type="compositionally biased region" description="Basic and acidic residues" evidence="1">
    <location>
        <begin position="1"/>
        <end position="20"/>
    </location>
</feature>
<dbReference type="Proteomes" id="UP000054248">
    <property type="component" value="Unassembled WGS sequence"/>
</dbReference>